<dbReference type="PROSITE" id="PS52019">
    <property type="entry name" value="PKS_MFAS_DH"/>
    <property type="match status" value="1"/>
</dbReference>
<evidence type="ECO:0000256" key="43">
    <source>
        <dbReference type="ARBA" id="ARBA00049533"/>
    </source>
</evidence>
<comment type="catalytic activity">
    <reaction evidence="41">
        <text>butanoyl-[ACP] + malonyl-[ACP] + H(+) = 3-oxohexanoyl-[ACP] + holo-[ACP] + CO2</text>
        <dbReference type="Rhea" id="RHEA:41820"/>
        <dbReference type="Rhea" id="RHEA-COMP:9623"/>
        <dbReference type="Rhea" id="RHEA-COMP:9628"/>
        <dbReference type="Rhea" id="RHEA-COMP:9629"/>
        <dbReference type="Rhea" id="RHEA-COMP:9685"/>
        <dbReference type="ChEBI" id="CHEBI:15378"/>
        <dbReference type="ChEBI" id="CHEBI:16526"/>
        <dbReference type="ChEBI" id="CHEBI:64479"/>
        <dbReference type="ChEBI" id="CHEBI:78449"/>
        <dbReference type="ChEBI" id="CHEBI:78454"/>
        <dbReference type="ChEBI" id="CHEBI:78456"/>
    </reaction>
    <physiologicalReaction direction="left-to-right" evidence="41">
        <dbReference type="Rhea" id="RHEA:41821"/>
    </physiologicalReaction>
</comment>
<evidence type="ECO:0000256" key="25">
    <source>
        <dbReference type="ARBA" id="ARBA00048051"/>
    </source>
</evidence>
<comment type="catalytic activity">
    <reaction evidence="24">
        <text>acetyl-[ACP] + malonyl-[ACP] + H(+) = 3-oxobutanoyl-[ACP] + holo-[ACP] + CO2</text>
        <dbReference type="Rhea" id="RHEA:41800"/>
        <dbReference type="Rhea" id="RHEA-COMP:9621"/>
        <dbReference type="Rhea" id="RHEA-COMP:9623"/>
        <dbReference type="Rhea" id="RHEA-COMP:9625"/>
        <dbReference type="Rhea" id="RHEA-COMP:9685"/>
        <dbReference type="ChEBI" id="CHEBI:15378"/>
        <dbReference type="ChEBI" id="CHEBI:16526"/>
        <dbReference type="ChEBI" id="CHEBI:64479"/>
        <dbReference type="ChEBI" id="CHEBI:78446"/>
        <dbReference type="ChEBI" id="CHEBI:78449"/>
        <dbReference type="ChEBI" id="CHEBI:78450"/>
    </reaction>
    <physiologicalReaction direction="left-to-right" evidence="24">
        <dbReference type="Rhea" id="RHEA:41801"/>
    </physiologicalReaction>
</comment>
<comment type="caution">
    <text evidence="48">The sequence shown here is derived from an EMBL/GenBank/DDBJ whole genome shotgun (WGS) entry which is preliminary data.</text>
</comment>
<evidence type="ECO:0000256" key="29">
    <source>
        <dbReference type="ARBA" id="ARBA00048506"/>
    </source>
</evidence>
<dbReference type="InterPro" id="IPR029058">
    <property type="entry name" value="AB_hydrolase_fold"/>
</dbReference>
<sequence length="2348" mass="262860">MAPIPQEHPGQPGQPGQGGQGGRPLDPEDIVITGMSGLYPTCNNVKEFSEKLYNMENLVTSDKARWKYNHPELTEHCGNVPGLDKFDAQFFMVHYRLSNSMDAMSRKLLEHSYQAVFDAGMSPNELSNKKVGVYIGTCLTETEKVCAYSHVGVGIVGCNRAMFSNRISYFLNARGPSMTIDAACSGSMVCMEKAYEAMKRGECEAAIVGASNIHLHPQSCIHYGRMLRINTDGKTKCFDKNADGQSPAECISILFLQKAKNAKRVYATVCKAQTEFSRLDSEHFDKYGPYRDPAVLSTFYRNFYNDTLVGPSDVEYVEAFGSAFPDADKSELEAIENVFCQNRHDPLFIGSIMSNMGYSQASTTVAAVTKMCLAYHTGKISANLHCNYPRDDIASLKEGRMRVVTEHKPFRRAYTAINSLSLTGINGHILLRGEYKPKDITKYESKIPYLLTASGRQESAVEKIFEHLKSNPIDPEEIAMFHNIHKARVSKHLARGFTVITSNEAKETICIREKVDYYDDAMRPLWFVFSGMGSQWNGMGTQLMQIPIFADAIKRCHAVLEPKGVDLINILTSDDKTIYDNILNCFVGIAAVQIGLTDILLEMGLVPDNIIGHSVGELGCAYADGCLTAEEMILSAYYRGLVSVQTPLIHGSLAAVGMGYQQIVGMCPPEVDVACHNSPESSTISGPSDIMHAFVAKLMGQGVFAKEVPCSNIAYHSRYIKDAGPGLLKYLKEVIKNPKTRSKRWLSTSVPAERWNEPAAKLCSSEYLTNNLLSPVLFEETAKLIPKNAVLIEVAPHGLLQAILKRYLPVTCTNVPLTRRANSDNVLFLLEALGDLYMSGYNPDLSILYPKVEFPVSTETRSLSHLIEWVHTEKWTLPVYVTADRAHAAAYDITVSTHDDEHSFLRGHIIDGETLLPFASVLVFVWDTLSMSLDVMRRQMSVKFHDVHFHTQPKLSDQRLLRLSVEIHRGTGKFEVHNENVLIANGYIIGNATDSTGIFRKAAKGGDMEISSNDVYRMFYERGYDYSGEFRSIQRESADMDRALVSWRENWVTLIDAVMQMNTLREDNQALLQPRFIHRLLIDVKEHAHAIANSPYSGVGALEANIFDDLSATRCGGVVLENLLYRPNPPLQRQTIELKTSTFVPYFQKVETEIPAALNIFFQIISENVDSDVLFALDITKKNQGSSLRSAIKEFSPELPNLKLNVETVWLQSEELNNLRDYNNKTPHFMFINDLLTDEKATSDLSEYIPKDTFVIVLENDKVSHSYYRPVASATTEHGRIVLGRWKPQREKSAPVYVYVASSREIPSLEATRSNLGPDNQLIVLTHYPLMNEIKESVRNWRKDFQRNQVYVAMVYQTSSETLQQKDLPDFDLAYNVLHQGVWGGIYYEHRVVNDSKEQRRPVTLRSEEIGNLDSLHWIETPEPGPKDISVAVHYAGINFYDANKATGEIILKENEVSDQNYGMDFSGLNANGERVMGVIYGGAASTRVAADPSLLWPVPDHWSLEDAATVPLPYAHAFYCLGIKCRLMKGMKILVHGGTGALGQAAISIALAHGCEVFATVSDMKKKRFLQKLFPELKDDHIGNSRDLTFGDMVLAATKGEGCDIIISCVKGPMKNVTLNCCAASGITLDTQQVHSKEDFEYGMFQMTKSRSYASIDFSAIFTSENFLEMDKLQLMVSEGIARGYVRPLSRVTYSVHEVARAMRLLASSRHRGRAILRIHGETITATPRIEVSPDSCHLVIAATADDALATRLVDLLIARRAVNIVLLRQKHQDNKSNEFIKIKMKLWLKLGVEVKVLQDQLTDVDKVEEMLKDCTILGPVEGIYCITNDSLDKSSEANLTMKLKYLDEVSRKLCLSLRHFVVINKKANVGSDICYKRIQEGKPSTMLQLYKFNKFNEPGEDVESIRNNADTLGMRGAMTAIENAMCPSQKVVLAYARALPEESLLEEIKRVTGIVITSNSKDSETLEKLGLDNERTKEVSHILQRYKIIVPKDKLLQMTLRELKTQQKQYEEAKDRVATGLGVLYSNVDTNELLATADLVFMRTAEQKSTMRDDEFDCNATYLVLIPGMEGHHGRFQLLCERLKCAAVVLQPGLDHPHESVTEMAERMVKVMLKKIVPKHGFYLLGYSFGVLVALEMASMLEEHGLTGTVYCVDASPDTFPAALEGWLREAGATDEARLQDALVQHMYTLMTGSCSDQLALQLREAAAWRDKVEAGVQALRDRVPHSVQYARALVEAALTRIEQARRYSARRFRDRPLRSRIVVLRSTSQPASVSPDLGLGRYSQAPPHLYQLGADHAGALEDLRCANIVNRHLDQHIIDAYNKKNLCNTYLLNASTYTQFSADYE</sequence>
<dbReference type="Gene3D" id="3.40.47.10">
    <property type="match status" value="1"/>
</dbReference>
<comment type="catalytic activity">
    <reaction evidence="5">
        <text>(3R)-hydroxydodecanoyl-[ACP] = (2E)-dodecenoyl-[ACP] + H2O</text>
        <dbReference type="Rhea" id="RHEA:41876"/>
        <dbReference type="Rhea" id="RHEA-COMP:9642"/>
        <dbReference type="Rhea" id="RHEA-COMP:9643"/>
        <dbReference type="ChEBI" id="CHEBI:15377"/>
        <dbReference type="ChEBI" id="CHEBI:78470"/>
        <dbReference type="ChEBI" id="CHEBI:78472"/>
    </reaction>
    <physiologicalReaction direction="left-to-right" evidence="5">
        <dbReference type="Rhea" id="RHEA:41877"/>
    </physiologicalReaction>
</comment>
<dbReference type="PANTHER" id="PTHR43775">
    <property type="entry name" value="FATTY ACID SYNTHASE"/>
    <property type="match status" value="1"/>
</dbReference>
<dbReference type="InterPro" id="IPR016035">
    <property type="entry name" value="Acyl_Trfase/lysoPLipase"/>
</dbReference>
<comment type="catalytic activity">
    <reaction evidence="42">
        <text>(2E)-decenoyl-[ACP] + NADPH + H(+) = decanoyl-[ACP] + NADP(+)</text>
        <dbReference type="Rhea" id="RHEA:41864"/>
        <dbReference type="Rhea" id="RHEA-COMP:9639"/>
        <dbReference type="Rhea" id="RHEA-COMP:9640"/>
        <dbReference type="ChEBI" id="CHEBI:15378"/>
        <dbReference type="ChEBI" id="CHEBI:57783"/>
        <dbReference type="ChEBI" id="CHEBI:58349"/>
        <dbReference type="ChEBI" id="CHEBI:78467"/>
        <dbReference type="ChEBI" id="CHEBI:78468"/>
    </reaction>
    <physiologicalReaction direction="left-to-right" evidence="42">
        <dbReference type="Rhea" id="RHEA:41865"/>
    </physiologicalReaction>
</comment>
<feature type="domain" description="PKS/mFAS DH" evidence="47">
    <location>
        <begin position="874"/>
        <end position="1137"/>
    </location>
</feature>
<dbReference type="EMBL" id="CAJHNJ030000008">
    <property type="protein sequence ID" value="CAG9104453.1"/>
    <property type="molecule type" value="Genomic_DNA"/>
</dbReference>
<dbReference type="GO" id="GO:0019171">
    <property type="term" value="F:(3R)-hydroxyacyl-[acyl-carrier-protein] dehydratase activity"/>
    <property type="evidence" value="ECO:0007669"/>
    <property type="project" value="UniProtKB-EC"/>
</dbReference>
<evidence type="ECO:0000256" key="10">
    <source>
        <dbReference type="ARBA" id="ARBA00023399"/>
    </source>
</evidence>
<dbReference type="InterPro" id="IPR049900">
    <property type="entry name" value="PKS_mFAS_DH"/>
</dbReference>
<evidence type="ECO:0000256" key="42">
    <source>
        <dbReference type="ARBA" id="ARBA00049521"/>
    </source>
</evidence>
<comment type="function">
    <text evidence="13">Fatty acid synthetase is a multifunctional enzyme that catalyzes the de novo biosynthesis of long-chain saturated fatty acids starting from acetyl-CoA and malonyl-CoA in the presence of NADPH. This multifunctional protein contains 7 catalytic activities and a site for the binding of the prosthetic group 4'-phosphopantetheine of the acyl carrier protein ([ACP]) domain.</text>
</comment>
<name>A0A8S4DT82_PLUXY</name>
<comment type="catalytic activity">
    <reaction evidence="14">
        <text>3-oxooctadecanoyl-[ACP] + NADPH + H(+) = (3R)-hydroxyoctadecanoyl-[ACP] + NADP(+)</text>
        <dbReference type="Rhea" id="RHEA:41920"/>
        <dbReference type="Rhea" id="RHEA-COMP:9653"/>
        <dbReference type="Rhea" id="RHEA-COMP:9654"/>
        <dbReference type="ChEBI" id="CHEBI:15378"/>
        <dbReference type="ChEBI" id="CHEBI:57783"/>
        <dbReference type="ChEBI" id="CHEBI:58349"/>
        <dbReference type="ChEBI" id="CHEBI:78487"/>
        <dbReference type="ChEBI" id="CHEBI:78488"/>
    </reaction>
    <physiologicalReaction direction="left-to-right" evidence="14">
        <dbReference type="Rhea" id="RHEA:41921"/>
    </physiologicalReaction>
</comment>
<evidence type="ECO:0000256" key="16">
    <source>
        <dbReference type="ARBA" id="ARBA00047400"/>
    </source>
</evidence>
<gene>
    <name evidence="48" type="ORF">PLXY2_LOCUS3125</name>
</gene>
<evidence type="ECO:0000256" key="1">
    <source>
        <dbReference type="ARBA" id="ARBA00005189"/>
    </source>
</evidence>
<dbReference type="InterPro" id="IPR042104">
    <property type="entry name" value="PKS_dehydratase_sf"/>
</dbReference>
<dbReference type="SMART" id="SM00825">
    <property type="entry name" value="PKS_KS"/>
    <property type="match status" value="1"/>
</dbReference>
<feature type="domain" description="Ketosynthase family 3 (KS3)" evidence="46">
    <location>
        <begin position="27"/>
        <end position="433"/>
    </location>
</feature>
<evidence type="ECO:0000256" key="39">
    <source>
        <dbReference type="ARBA" id="ARBA00049414"/>
    </source>
</evidence>
<dbReference type="InterPro" id="IPR036291">
    <property type="entry name" value="NAD(P)-bd_dom_sf"/>
</dbReference>
<evidence type="ECO:0000313" key="49">
    <source>
        <dbReference type="Proteomes" id="UP000653454"/>
    </source>
</evidence>
<evidence type="ECO:0000256" key="18">
    <source>
        <dbReference type="ARBA" id="ARBA00047451"/>
    </source>
</evidence>
<evidence type="ECO:0000256" key="34">
    <source>
        <dbReference type="ARBA" id="ARBA00048935"/>
    </source>
</evidence>
<comment type="catalytic activity">
    <reaction evidence="31">
        <text>a 2,3-saturated acyl-[ACP] + NADP(+) = a (2E)-enoyl-[ACP] + NADPH + H(+)</text>
        <dbReference type="Rhea" id="RHEA:22564"/>
        <dbReference type="Rhea" id="RHEA-COMP:9925"/>
        <dbReference type="Rhea" id="RHEA-COMP:9926"/>
        <dbReference type="ChEBI" id="CHEBI:15378"/>
        <dbReference type="ChEBI" id="CHEBI:57783"/>
        <dbReference type="ChEBI" id="CHEBI:58349"/>
        <dbReference type="ChEBI" id="CHEBI:78784"/>
        <dbReference type="ChEBI" id="CHEBI:78785"/>
        <dbReference type="EC" id="1.3.1.39"/>
    </reaction>
    <physiologicalReaction direction="right-to-left" evidence="31">
        <dbReference type="Rhea" id="RHEA:22566"/>
    </physiologicalReaction>
</comment>
<evidence type="ECO:0000256" key="4">
    <source>
        <dbReference type="ARBA" id="ARBA00023332"/>
    </source>
</evidence>
<comment type="catalytic activity">
    <reaction evidence="32">
        <text>holo-[ACP] + acetyl-CoA = acetyl-[ACP] + CoA</text>
        <dbReference type="Rhea" id="RHEA:41788"/>
        <dbReference type="Rhea" id="RHEA-COMP:9621"/>
        <dbReference type="Rhea" id="RHEA-COMP:9685"/>
        <dbReference type="ChEBI" id="CHEBI:57287"/>
        <dbReference type="ChEBI" id="CHEBI:57288"/>
        <dbReference type="ChEBI" id="CHEBI:64479"/>
        <dbReference type="ChEBI" id="CHEBI:78446"/>
        <dbReference type="EC" id="2.3.1.38"/>
    </reaction>
    <physiologicalReaction direction="left-to-right" evidence="32">
        <dbReference type="Rhea" id="RHEA:41789"/>
    </physiologicalReaction>
</comment>
<evidence type="ECO:0000256" key="17">
    <source>
        <dbReference type="ARBA" id="ARBA00047440"/>
    </source>
</evidence>
<comment type="catalytic activity">
    <reaction evidence="39">
        <text>3-oxohexadecanoyl-[ACP] + NADPH + H(+) = (3R)-hydroxyhexadecanoyl-[ACP] + NADP(+)</text>
        <dbReference type="Rhea" id="RHEA:41904"/>
        <dbReference type="Rhea" id="RHEA-COMP:9649"/>
        <dbReference type="Rhea" id="RHEA-COMP:9650"/>
        <dbReference type="ChEBI" id="CHEBI:15378"/>
        <dbReference type="ChEBI" id="CHEBI:57783"/>
        <dbReference type="ChEBI" id="CHEBI:58349"/>
        <dbReference type="ChEBI" id="CHEBI:78478"/>
        <dbReference type="ChEBI" id="CHEBI:78480"/>
    </reaction>
    <physiologicalReaction direction="left-to-right" evidence="39">
        <dbReference type="Rhea" id="RHEA:41905"/>
    </physiologicalReaction>
</comment>
<comment type="catalytic activity">
    <reaction evidence="34">
        <text>3-oxotetradecanoyl-[ACP] + NADPH + H(+) = (3R)-hydroxytetradecanoyl-[ACP] + NADP(+)</text>
        <dbReference type="Rhea" id="RHEA:41888"/>
        <dbReference type="Rhea" id="RHEA-COMP:9645"/>
        <dbReference type="Rhea" id="RHEA-COMP:9646"/>
        <dbReference type="ChEBI" id="CHEBI:15378"/>
        <dbReference type="ChEBI" id="CHEBI:57783"/>
        <dbReference type="ChEBI" id="CHEBI:58349"/>
        <dbReference type="ChEBI" id="CHEBI:78473"/>
        <dbReference type="ChEBI" id="CHEBI:78474"/>
    </reaction>
    <physiologicalReaction direction="left-to-right" evidence="34">
        <dbReference type="Rhea" id="RHEA:41889"/>
    </physiologicalReaction>
</comment>
<evidence type="ECO:0000256" key="23">
    <source>
        <dbReference type="ARBA" id="ARBA00047953"/>
    </source>
</evidence>
<dbReference type="Gene3D" id="3.90.180.10">
    <property type="entry name" value="Medium-chain alcohol dehydrogenases, catalytic domain"/>
    <property type="match status" value="1"/>
</dbReference>
<dbReference type="GO" id="GO:0004315">
    <property type="term" value="F:3-oxoacyl-[acyl-carrier-protein] synthase activity"/>
    <property type="evidence" value="ECO:0007669"/>
    <property type="project" value="UniProtKB-EC"/>
</dbReference>
<comment type="catalytic activity">
    <reaction evidence="35">
        <text>(2E)-octadecenoyl-[ACP] + NADPH + H(+) = octadecanoyl-[ACP] + NADP(+)</text>
        <dbReference type="Rhea" id="RHEA:41928"/>
        <dbReference type="Rhea" id="RHEA-COMP:9655"/>
        <dbReference type="Rhea" id="RHEA-COMP:9656"/>
        <dbReference type="ChEBI" id="CHEBI:15378"/>
        <dbReference type="ChEBI" id="CHEBI:57783"/>
        <dbReference type="ChEBI" id="CHEBI:58349"/>
        <dbReference type="ChEBI" id="CHEBI:78489"/>
        <dbReference type="ChEBI" id="CHEBI:78495"/>
    </reaction>
    <physiologicalReaction direction="left-to-right" evidence="35">
        <dbReference type="Rhea" id="RHEA:41929"/>
    </physiologicalReaction>
</comment>
<dbReference type="GO" id="GO:0006633">
    <property type="term" value="P:fatty acid biosynthetic process"/>
    <property type="evidence" value="ECO:0007669"/>
    <property type="project" value="TreeGrafter"/>
</dbReference>
<evidence type="ECO:0000256" key="12">
    <source>
        <dbReference type="ARBA" id="ARBA00023402"/>
    </source>
</evidence>
<evidence type="ECO:0000256" key="40">
    <source>
        <dbReference type="ARBA" id="ARBA00049422"/>
    </source>
</evidence>
<comment type="catalytic activity">
    <reaction evidence="43">
        <text>octanoyl-[ACP] + malonyl-[ACP] + H(+) = 3-oxodecanoyl-[ACP] + holo-[ACP] + CO2</text>
        <dbReference type="Rhea" id="RHEA:41852"/>
        <dbReference type="Rhea" id="RHEA-COMP:9623"/>
        <dbReference type="Rhea" id="RHEA-COMP:9636"/>
        <dbReference type="Rhea" id="RHEA-COMP:9637"/>
        <dbReference type="Rhea" id="RHEA-COMP:9685"/>
        <dbReference type="ChEBI" id="CHEBI:15378"/>
        <dbReference type="ChEBI" id="CHEBI:16526"/>
        <dbReference type="ChEBI" id="CHEBI:64479"/>
        <dbReference type="ChEBI" id="CHEBI:78449"/>
        <dbReference type="ChEBI" id="CHEBI:78463"/>
        <dbReference type="ChEBI" id="CHEBI:78464"/>
    </reaction>
    <physiologicalReaction direction="left-to-right" evidence="43">
        <dbReference type="Rhea" id="RHEA:41853"/>
    </physiologicalReaction>
</comment>
<evidence type="ECO:0000256" key="2">
    <source>
        <dbReference type="ARBA" id="ARBA00022799"/>
    </source>
</evidence>
<comment type="catalytic activity">
    <reaction evidence="29">
        <text>a fatty acyl-[ACP] + malonyl-[ACP] + H(+) = a 3-oxoacyl-[ACP] + holo-[ACP] + CO2</text>
        <dbReference type="Rhea" id="RHEA:22836"/>
        <dbReference type="Rhea" id="RHEA-COMP:9623"/>
        <dbReference type="Rhea" id="RHEA-COMP:9685"/>
        <dbReference type="Rhea" id="RHEA-COMP:9916"/>
        <dbReference type="Rhea" id="RHEA-COMP:14125"/>
        <dbReference type="ChEBI" id="CHEBI:15378"/>
        <dbReference type="ChEBI" id="CHEBI:16526"/>
        <dbReference type="ChEBI" id="CHEBI:64479"/>
        <dbReference type="ChEBI" id="CHEBI:78449"/>
        <dbReference type="ChEBI" id="CHEBI:78776"/>
        <dbReference type="ChEBI" id="CHEBI:138651"/>
        <dbReference type="EC" id="2.3.1.41"/>
    </reaction>
    <physiologicalReaction direction="left-to-right" evidence="29">
        <dbReference type="Rhea" id="RHEA:22837"/>
    </physiologicalReaction>
</comment>
<evidence type="ECO:0000256" key="24">
    <source>
        <dbReference type="ARBA" id="ARBA00047961"/>
    </source>
</evidence>
<evidence type="ECO:0000256" key="44">
    <source>
        <dbReference type="PROSITE-ProRule" id="PRU01363"/>
    </source>
</evidence>
<evidence type="ECO:0000256" key="3">
    <source>
        <dbReference type="ARBA" id="ARBA00022898"/>
    </source>
</evidence>
<evidence type="ECO:0000256" key="14">
    <source>
        <dbReference type="ARBA" id="ARBA00047300"/>
    </source>
</evidence>
<feature type="compositionally biased region" description="Gly residues" evidence="45">
    <location>
        <begin position="13"/>
        <end position="22"/>
    </location>
</feature>
<feature type="active site" description="Proton donor; for dehydratase activity" evidence="44">
    <location>
        <position position="1056"/>
    </location>
</feature>
<evidence type="ECO:0000259" key="47">
    <source>
        <dbReference type="PROSITE" id="PS52019"/>
    </source>
</evidence>
<evidence type="ECO:0000256" key="19">
    <source>
        <dbReference type="ARBA" id="ARBA00047500"/>
    </source>
</evidence>
<evidence type="ECO:0000256" key="7">
    <source>
        <dbReference type="ARBA" id="ARBA00023388"/>
    </source>
</evidence>
<dbReference type="InterPro" id="IPR020841">
    <property type="entry name" value="PKS_Beta-ketoAc_synthase_dom"/>
</dbReference>
<keyword evidence="2" id="KW-0702">S-nitrosylation</keyword>
<comment type="catalytic activity">
    <reaction evidence="37">
        <text>(2E)-tetradecenoyl-[ACP] + NADPH + H(+) = tetradecanoyl-[ACP] + NADP(+)</text>
        <dbReference type="Rhea" id="RHEA:41896"/>
        <dbReference type="Rhea" id="RHEA-COMP:9647"/>
        <dbReference type="Rhea" id="RHEA-COMP:9648"/>
        <dbReference type="ChEBI" id="CHEBI:15378"/>
        <dbReference type="ChEBI" id="CHEBI:57783"/>
        <dbReference type="ChEBI" id="CHEBI:58349"/>
        <dbReference type="ChEBI" id="CHEBI:78475"/>
        <dbReference type="ChEBI" id="CHEBI:78477"/>
    </reaction>
    <physiologicalReaction direction="left-to-right" evidence="37">
        <dbReference type="Rhea" id="RHEA:41897"/>
    </physiologicalReaction>
</comment>
<keyword evidence="3" id="KW-0663">Pyridoxal phosphate</keyword>
<dbReference type="InterPro" id="IPR011032">
    <property type="entry name" value="GroES-like_sf"/>
</dbReference>
<evidence type="ECO:0000256" key="32">
    <source>
        <dbReference type="ARBA" id="ARBA00048691"/>
    </source>
</evidence>
<evidence type="ECO:0000313" key="48">
    <source>
        <dbReference type="EMBL" id="CAG9104453.1"/>
    </source>
</evidence>
<dbReference type="SUPFAM" id="SSF50129">
    <property type="entry name" value="GroES-like"/>
    <property type="match status" value="1"/>
</dbReference>
<keyword evidence="49" id="KW-1185">Reference proteome</keyword>
<dbReference type="SMART" id="SM00829">
    <property type="entry name" value="PKS_ER"/>
    <property type="match status" value="1"/>
</dbReference>
<reference evidence="48" key="1">
    <citation type="submission" date="2020-11" db="EMBL/GenBank/DDBJ databases">
        <authorList>
            <person name="Whiteford S."/>
        </authorList>
    </citation>
    <scope>NUCLEOTIDE SEQUENCE</scope>
</reference>
<comment type="catalytic activity">
    <reaction evidence="40">
        <text>3-oxooctanoyl-[ACP] + NADPH + H(+) = (3R)-hydroxyoctanoyl-[ACP] + NADP(+)</text>
        <dbReference type="Rhea" id="RHEA:41840"/>
        <dbReference type="Rhea" id="RHEA-COMP:9633"/>
        <dbReference type="Rhea" id="RHEA-COMP:9634"/>
        <dbReference type="ChEBI" id="CHEBI:15378"/>
        <dbReference type="ChEBI" id="CHEBI:57783"/>
        <dbReference type="ChEBI" id="CHEBI:58349"/>
        <dbReference type="ChEBI" id="CHEBI:78460"/>
        <dbReference type="ChEBI" id="CHEBI:78461"/>
    </reaction>
    <physiologicalReaction direction="left-to-right" evidence="40">
        <dbReference type="Rhea" id="RHEA:41841"/>
    </physiologicalReaction>
</comment>
<evidence type="ECO:0000256" key="8">
    <source>
        <dbReference type="ARBA" id="ARBA00023394"/>
    </source>
</evidence>
<evidence type="ECO:0000256" key="36">
    <source>
        <dbReference type="ARBA" id="ARBA00049109"/>
    </source>
</evidence>
<evidence type="ECO:0000256" key="38">
    <source>
        <dbReference type="ARBA" id="ARBA00049263"/>
    </source>
</evidence>
<evidence type="ECO:0000256" key="26">
    <source>
        <dbReference type="ARBA" id="ARBA00048281"/>
    </source>
</evidence>
<comment type="catalytic activity">
    <reaction evidence="28">
        <text>(2E)-octenoyl-[ACP] + NADPH + H(+) = octanoyl-[ACP] + NADP(+)</text>
        <dbReference type="Rhea" id="RHEA:41848"/>
        <dbReference type="Rhea" id="RHEA-COMP:9635"/>
        <dbReference type="Rhea" id="RHEA-COMP:9636"/>
        <dbReference type="ChEBI" id="CHEBI:15378"/>
        <dbReference type="ChEBI" id="CHEBI:57783"/>
        <dbReference type="ChEBI" id="CHEBI:58349"/>
        <dbReference type="ChEBI" id="CHEBI:78462"/>
        <dbReference type="ChEBI" id="CHEBI:78463"/>
    </reaction>
    <physiologicalReaction direction="left-to-right" evidence="28">
        <dbReference type="Rhea" id="RHEA:41849"/>
    </physiologicalReaction>
</comment>
<comment type="catalytic activity">
    <reaction evidence="21">
        <text>(2E)-hexadecenoyl-[ACP] + NADPH + H(+) = hexadecanoyl-[ACP] + NADP(+)</text>
        <dbReference type="Rhea" id="RHEA:41912"/>
        <dbReference type="Rhea" id="RHEA-COMP:9651"/>
        <dbReference type="Rhea" id="RHEA-COMP:9652"/>
        <dbReference type="ChEBI" id="CHEBI:15378"/>
        <dbReference type="ChEBI" id="CHEBI:57783"/>
        <dbReference type="ChEBI" id="CHEBI:58349"/>
        <dbReference type="ChEBI" id="CHEBI:78481"/>
        <dbReference type="ChEBI" id="CHEBI:78483"/>
    </reaction>
    <physiologicalReaction direction="left-to-right" evidence="21">
        <dbReference type="Rhea" id="RHEA:41913"/>
    </physiologicalReaction>
</comment>
<comment type="catalytic activity">
    <reaction evidence="27">
        <text>tetradecanoyl-[ACP] + H2O = tetradecanoate + holo-[ACP] + H(+)</text>
        <dbReference type="Rhea" id="RHEA:30123"/>
        <dbReference type="Rhea" id="RHEA-COMP:9648"/>
        <dbReference type="Rhea" id="RHEA-COMP:9685"/>
        <dbReference type="ChEBI" id="CHEBI:15377"/>
        <dbReference type="ChEBI" id="CHEBI:15378"/>
        <dbReference type="ChEBI" id="CHEBI:30807"/>
        <dbReference type="ChEBI" id="CHEBI:64479"/>
        <dbReference type="ChEBI" id="CHEBI:78477"/>
        <dbReference type="EC" id="3.1.2.14"/>
    </reaction>
    <physiologicalReaction direction="left-to-right" evidence="27">
        <dbReference type="Rhea" id="RHEA:30124"/>
    </physiologicalReaction>
</comment>
<dbReference type="InterPro" id="IPR016036">
    <property type="entry name" value="Malonyl_transacylase_ACP-bd"/>
</dbReference>
<dbReference type="InterPro" id="IPR014043">
    <property type="entry name" value="Acyl_transferase_dom"/>
</dbReference>
<comment type="catalytic activity">
    <reaction evidence="33">
        <text>hexadecanoyl-[ACP] + H2O = hexadecanoate + holo-[ACP] + H(+)</text>
        <dbReference type="Rhea" id="RHEA:41932"/>
        <dbReference type="Rhea" id="RHEA-COMP:9652"/>
        <dbReference type="Rhea" id="RHEA-COMP:9685"/>
        <dbReference type="ChEBI" id="CHEBI:7896"/>
        <dbReference type="ChEBI" id="CHEBI:15377"/>
        <dbReference type="ChEBI" id="CHEBI:15378"/>
        <dbReference type="ChEBI" id="CHEBI:64479"/>
        <dbReference type="ChEBI" id="CHEBI:78483"/>
        <dbReference type="EC" id="3.1.2.14"/>
    </reaction>
    <physiologicalReaction direction="left-to-right" evidence="33">
        <dbReference type="Rhea" id="RHEA:41933"/>
    </physiologicalReaction>
</comment>
<protein>
    <submittedName>
        <fullName evidence="48">(diamondback moth) hypothetical protein</fullName>
    </submittedName>
</protein>
<dbReference type="PROSITE" id="PS52004">
    <property type="entry name" value="KS3_2"/>
    <property type="match status" value="1"/>
</dbReference>
<dbReference type="SUPFAM" id="SSF55048">
    <property type="entry name" value="Probable ACP-binding domain of malonyl-CoA ACP transacylase"/>
    <property type="match status" value="1"/>
</dbReference>
<dbReference type="Pfam" id="PF16197">
    <property type="entry name" value="KAsynt_C_assoc"/>
    <property type="match status" value="1"/>
</dbReference>
<evidence type="ECO:0000256" key="5">
    <source>
        <dbReference type="ARBA" id="ARBA00023351"/>
    </source>
</evidence>
<dbReference type="InterPro" id="IPR016039">
    <property type="entry name" value="Thiolase-like"/>
</dbReference>
<comment type="catalytic activity">
    <reaction evidence="19">
        <text>(2E)-butenoyl-[ACP] + NADPH + H(+) = butanoyl-[ACP] + NADP(+)</text>
        <dbReference type="Rhea" id="RHEA:41812"/>
        <dbReference type="Rhea" id="RHEA-COMP:9627"/>
        <dbReference type="Rhea" id="RHEA-COMP:9628"/>
        <dbReference type="ChEBI" id="CHEBI:15378"/>
        <dbReference type="ChEBI" id="CHEBI:57783"/>
        <dbReference type="ChEBI" id="CHEBI:58349"/>
        <dbReference type="ChEBI" id="CHEBI:78453"/>
        <dbReference type="ChEBI" id="CHEBI:78454"/>
    </reaction>
    <physiologicalReaction direction="left-to-right" evidence="19">
        <dbReference type="Rhea" id="RHEA:41813"/>
    </physiologicalReaction>
</comment>
<comment type="catalytic activity">
    <reaction evidence="36">
        <text>decanoyl-[ACP] + malonyl-[ACP] + H(+) = 3-oxododecanoyl-[ACP] + holo-[ACP] + CO2</text>
        <dbReference type="Rhea" id="RHEA:41868"/>
        <dbReference type="Rhea" id="RHEA-COMP:9623"/>
        <dbReference type="Rhea" id="RHEA-COMP:9640"/>
        <dbReference type="Rhea" id="RHEA-COMP:9641"/>
        <dbReference type="Rhea" id="RHEA-COMP:9685"/>
        <dbReference type="ChEBI" id="CHEBI:15378"/>
        <dbReference type="ChEBI" id="CHEBI:16526"/>
        <dbReference type="ChEBI" id="CHEBI:64479"/>
        <dbReference type="ChEBI" id="CHEBI:78449"/>
        <dbReference type="ChEBI" id="CHEBI:78468"/>
        <dbReference type="ChEBI" id="CHEBI:78469"/>
    </reaction>
    <physiologicalReaction direction="left-to-right" evidence="36">
        <dbReference type="Rhea" id="RHEA:41869"/>
    </physiologicalReaction>
</comment>
<accession>A0A8S4DT82</accession>
<evidence type="ECO:0000256" key="37">
    <source>
        <dbReference type="ARBA" id="ARBA00049171"/>
    </source>
</evidence>
<dbReference type="SUPFAM" id="SSF52151">
    <property type="entry name" value="FabD/lysophospholipase-like"/>
    <property type="match status" value="1"/>
</dbReference>
<comment type="catalytic activity">
    <reaction evidence="8">
        <text>a (3R)-hydroxyacyl-[ACP] = a (2E)-enoyl-[ACP] + H2O</text>
        <dbReference type="Rhea" id="RHEA:13097"/>
        <dbReference type="Rhea" id="RHEA-COMP:9925"/>
        <dbReference type="Rhea" id="RHEA-COMP:9945"/>
        <dbReference type="ChEBI" id="CHEBI:15377"/>
        <dbReference type="ChEBI" id="CHEBI:78784"/>
        <dbReference type="ChEBI" id="CHEBI:78827"/>
        <dbReference type="EC" id="4.2.1.59"/>
    </reaction>
    <physiologicalReaction direction="left-to-right" evidence="8">
        <dbReference type="Rhea" id="RHEA:13098"/>
    </physiologicalReaction>
</comment>
<dbReference type="Pfam" id="PF00698">
    <property type="entry name" value="Acyl_transf_1"/>
    <property type="match status" value="1"/>
</dbReference>
<dbReference type="PANTHER" id="PTHR43775:SF23">
    <property type="entry name" value="FATTY ACID SYNTHASE 3"/>
    <property type="match status" value="1"/>
</dbReference>
<evidence type="ECO:0000256" key="13">
    <source>
        <dbReference type="ARBA" id="ARBA00023442"/>
    </source>
</evidence>
<evidence type="ECO:0000256" key="41">
    <source>
        <dbReference type="ARBA" id="ARBA00049449"/>
    </source>
</evidence>
<evidence type="ECO:0000259" key="46">
    <source>
        <dbReference type="PROSITE" id="PS52004"/>
    </source>
</evidence>
<dbReference type="Pfam" id="PF13602">
    <property type="entry name" value="ADH_zinc_N_2"/>
    <property type="match status" value="1"/>
</dbReference>
<dbReference type="SUPFAM" id="SSF53901">
    <property type="entry name" value="Thiolase-like"/>
    <property type="match status" value="2"/>
</dbReference>
<dbReference type="GO" id="GO:0004316">
    <property type="term" value="F:3-oxoacyl-[acyl-carrier-protein] reductase (NADPH) activity"/>
    <property type="evidence" value="ECO:0007669"/>
    <property type="project" value="UniProtKB-EC"/>
</dbReference>
<comment type="catalytic activity">
    <reaction evidence="18">
        <text>tetradecanoyl-[ACP] + malonyl-[ACP] + H(+) = 3-oxohexadecanoyl-[ACP] + holo-[ACP] + CO2</text>
        <dbReference type="Rhea" id="RHEA:41900"/>
        <dbReference type="Rhea" id="RHEA-COMP:9623"/>
        <dbReference type="Rhea" id="RHEA-COMP:9648"/>
        <dbReference type="Rhea" id="RHEA-COMP:9649"/>
        <dbReference type="Rhea" id="RHEA-COMP:9685"/>
        <dbReference type="ChEBI" id="CHEBI:15378"/>
        <dbReference type="ChEBI" id="CHEBI:16526"/>
        <dbReference type="ChEBI" id="CHEBI:64479"/>
        <dbReference type="ChEBI" id="CHEBI:78449"/>
        <dbReference type="ChEBI" id="CHEBI:78477"/>
        <dbReference type="ChEBI" id="CHEBI:78478"/>
    </reaction>
    <physiologicalReaction direction="left-to-right" evidence="18">
        <dbReference type="Rhea" id="RHEA:41901"/>
    </physiologicalReaction>
</comment>
<comment type="catalytic activity">
    <reaction evidence="6">
        <text>(3R)-hydroxyhexanoyl-[ACP] = (2E)-hexenoyl-[ACP] + H2O</text>
        <dbReference type="Rhea" id="RHEA:41828"/>
        <dbReference type="Rhea" id="RHEA-COMP:9630"/>
        <dbReference type="Rhea" id="RHEA-COMP:9631"/>
        <dbReference type="ChEBI" id="CHEBI:15377"/>
        <dbReference type="ChEBI" id="CHEBI:78457"/>
        <dbReference type="ChEBI" id="CHEBI:78458"/>
    </reaction>
    <physiologicalReaction direction="left-to-right" evidence="6">
        <dbReference type="Rhea" id="RHEA:41829"/>
    </physiologicalReaction>
</comment>
<comment type="catalytic activity">
    <reaction evidence="30">
        <text>3-oxohexanoyl-[ACP] + NADPH + H(+) = (3R)-hydroxyhexanoyl-[ACP] + NADP(+)</text>
        <dbReference type="Rhea" id="RHEA:41824"/>
        <dbReference type="Rhea" id="RHEA-COMP:9629"/>
        <dbReference type="Rhea" id="RHEA-COMP:9630"/>
        <dbReference type="ChEBI" id="CHEBI:15378"/>
        <dbReference type="ChEBI" id="CHEBI:57783"/>
        <dbReference type="ChEBI" id="CHEBI:58349"/>
        <dbReference type="ChEBI" id="CHEBI:78456"/>
        <dbReference type="ChEBI" id="CHEBI:78457"/>
    </reaction>
    <physiologicalReaction direction="left-to-right" evidence="30">
        <dbReference type="Rhea" id="RHEA:41825"/>
    </physiologicalReaction>
</comment>
<comment type="catalytic activity">
    <reaction evidence="11">
        <text>(3R)-hydroxyhexadecanoyl-[ACP] = (2E)-hexadecenoyl-[ACP] + H2O</text>
        <dbReference type="Rhea" id="RHEA:41908"/>
        <dbReference type="Rhea" id="RHEA-COMP:9650"/>
        <dbReference type="Rhea" id="RHEA-COMP:9651"/>
        <dbReference type="ChEBI" id="CHEBI:15377"/>
        <dbReference type="ChEBI" id="CHEBI:78480"/>
        <dbReference type="ChEBI" id="CHEBI:78481"/>
    </reaction>
    <physiologicalReaction direction="left-to-right" evidence="11">
        <dbReference type="Rhea" id="RHEA:41909"/>
    </physiologicalReaction>
</comment>
<dbReference type="GO" id="GO:0004312">
    <property type="term" value="F:fatty acid synthase activity"/>
    <property type="evidence" value="ECO:0007669"/>
    <property type="project" value="TreeGrafter"/>
</dbReference>
<comment type="catalytic activity">
    <reaction evidence="22">
        <text>(2E)-hexenoyl-[ACP] + NADPH + H(+) = hexanoyl-[ACP] + NADP(+)</text>
        <dbReference type="Rhea" id="RHEA:41832"/>
        <dbReference type="Rhea" id="RHEA-COMP:9631"/>
        <dbReference type="Rhea" id="RHEA-COMP:9632"/>
        <dbReference type="ChEBI" id="CHEBI:15378"/>
        <dbReference type="ChEBI" id="CHEBI:57783"/>
        <dbReference type="ChEBI" id="CHEBI:58349"/>
        <dbReference type="ChEBI" id="CHEBI:78458"/>
        <dbReference type="ChEBI" id="CHEBI:78459"/>
    </reaction>
    <physiologicalReaction direction="left-to-right" evidence="22">
        <dbReference type="Rhea" id="RHEA:41833"/>
    </physiologicalReaction>
</comment>
<organism evidence="48 49">
    <name type="scientific">Plutella xylostella</name>
    <name type="common">Diamondback moth</name>
    <name type="synonym">Plutella maculipennis</name>
    <dbReference type="NCBI Taxonomy" id="51655"/>
    <lineage>
        <taxon>Eukaryota</taxon>
        <taxon>Metazoa</taxon>
        <taxon>Ecdysozoa</taxon>
        <taxon>Arthropoda</taxon>
        <taxon>Hexapoda</taxon>
        <taxon>Insecta</taxon>
        <taxon>Pterygota</taxon>
        <taxon>Neoptera</taxon>
        <taxon>Endopterygota</taxon>
        <taxon>Lepidoptera</taxon>
        <taxon>Glossata</taxon>
        <taxon>Ditrysia</taxon>
        <taxon>Yponomeutoidea</taxon>
        <taxon>Plutellidae</taxon>
        <taxon>Plutella</taxon>
    </lineage>
</organism>
<dbReference type="Pfam" id="PF02801">
    <property type="entry name" value="Ketoacyl-synt_C"/>
    <property type="match status" value="1"/>
</dbReference>
<dbReference type="GO" id="GO:0004313">
    <property type="term" value="F:[acyl-carrier-protein] S-acetyltransferase activity"/>
    <property type="evidence" value="ECO:0007669"/>
    <property type="project" value="UniProtKB-EC"/>
</dbReference>
<comment type="catalytic activity">
    <reaction evidence="38">
        <text>3-oxododecanoyl-[ACP] + NADPH + H(+) = (3R)-hydroxydodecanoyl-[ACP] + NADP(+)</text>
        <dbReference type="Rhea" id="RHEA:41872"/>
        <dbReference type="Rhea" id="RHEA-COMP:9641"/>
        <dbReference type="Rhea" id="RHEA-COMP:9642"/>
        <dbReference type="ChEBI" id="CHEBI:15378"/>
        <dbReference type="ChEBI" id="CHEBI:57783"/>
        <dbReference type="ChEBI" id="CHEBI:58349"/>
        <dbReference type="ChEBI" id="CHEBI:78469"/>
        <dbReference type="ChEBI" id="CHEBI:78470"/>
    </reaction>
    <physiologicalReaction direction="left-to-right" evidence="38">
        <dbReference type="Rhea" id="RHEA:41873"/>
    </physiologicalReaction>
</comment>
<comment type="catalytic activity">
    <reaction evidence="23">
        <text>3-oxobutanoyl-[ACP] + NADPH + H(+) = (3R)-hydroxybutanoyl-[ACP] + NADP(+)</text>
        <dbReference type="Rhea" id="RHEA:41804"/>
        <dbReference type="Rhea" id="RHEA-COMP:9625"/>
        <dbReference type="Rhea" id="RHEA-COMP:9626"/>
        <dbReference type="ChEBI" id="CHEBI:15378"/>
        <dbReference type="ChEBI" id="CHEBI:57783"/>
        <dbReference type="ChEBI" id="CHEBI:58349"/>
        <dbReference type="ChEBI" id="CHEBI:78450"/>
        <dbReference type="ChEBI" id="CHEBI:78451"/>
    </reaction>
    <physiologicalReaction direction="left-to-right" evidence="23">
        <dbReference type="Rhea" id="RHEA:41805"/>
    </physiologicalReaction>
</comment>
<evidence type="ECO:0000256" key="11">
    <source>
        <dbReference type="ARBA" id="ARBA00023401"/>
    </source>
</evidence>
<evidence type="ECO:0000256" key="27">
    <source>
        <dbReference type="ARBA" id="ARBA00048289"/>
    </source>
</evidence>
<evidence type="ECO:0000256" key="33">
    <source>
        <dbReference type="ARBA" id="ARBA00048704"/>
    </source>
</evidence>
<dbReference type="GO" id="GO:0141148">
    <property type="term" value="F:enoyl-[acyl-carrier-protein] reductase (NADPH) activity"/>
    <property type="evidence" value="ECO:0007669"/>
    <property type="project" value="UniProtKB-EC"/>
</dbReference>
<comment type="catalytic activity">
    <reaction evidence="26">
        <text>(2E)-dodecenoyl-[ACP] + NADPH + H(+) = dodecanoyl-[ACP] + NADP(+)</text>
        <dbReference type="Rhea" id="RHEA:41880"/>
        <dbReference type="Rhea" id="RHEA-COMP:9643"/>
        <dbReference type="Rhea" id="RHEA-COMP:9644"/>
        <dbReference type="ChEBI" id="CHEBI:15378"/>
        <dbReference type="ChEBI" id="CHEBI:57783"/>
        <dbReference type="ChEBI" id="CHEBI:58349"/>
        <dbReference type="ChEBI" id="CHEBI:65264"/>
        <dbReference type="ChEBI" id="CHEBI:78472"/>
    </reaction>
    <physiologicalReaction direction="left-to-right" evidence="26">
        <dbReference type="Rhea" id="RHEA:41881"/>
    </physiologicalReaction>
</comment>
<dbReference type="Proteomes" id="UP000653454">
    <property type="component" value="Unassembled WGS sequence"/>
</dbReference>
<dbReference type="SMART" id="SM00827">
    <property type="entry name" value="PKS_AT"/>
    <property type="match status" value="1"/>
</dbReference>
<dbReference type="InterPro" id="IPR001031">
    <property type="entry name" value="Thioesterase"/>
</dbReference>
<feature type="region of interest" description="C-terminal hotdog fold" evidence="44">
    <location>
        <begin position="1007"/>
        <end position="1137"/>
    </location>
</feature>
<dbReference type="InterPro" id="IPR050091">
    <property type="entry name" value="PKS_NRPS_Biosynth_Enz"/>
</dbReference>
<feature type="region of interest" description="Disordered" evidence="45">
    <location>
        <begin position="1"/>
        <end position="29"/>
    </location>
</feature>
<comment type="catalytic activity">
    <reaction evidence="4">
        <text>(3R)-hydroxyoctanoyl-[ACP] = (2E)-octenoyl-[ACP] + H2O</text>
        <dbReference type="Rhea" id="RHEA:41844"/>
        <dbReference type="Rhea" id="RHEA-COMP:9634"/>
        <dbReference type="Rhea" id="RHEA-COMP:9635"/>
        <dbReference type="ChEBI" id="CHEBI:15377"/>
        <dbReference type="ChEBI" id="CHEBI:78461"/>
        <dbReference type="ChEBI" id="CHEBI:78462"/>
    </reaction>
    <physiologicalReaction direction="left-to-right" evidence="4">
        <dbReference type="Rhea" id="RHEA:41845"/>
    </physiologicalReaction>
</comment>
<dbReference type="Gene3D" id="3.10.129.110">
    <property type="entry name" value="Polyketide synthase dehydratase"/>
    <property type="match status" value="1"/>
</dbReference>
<evidence type="ECO:0000256" key="45">
    <source>
        <dbReference type="SAM" id="MobiDB-lite"/>
    </source>
</evidence>
<dbReference type="Pfam" id="PF00975">
    <property type="entry name" value="Thioesterase"/>
    <property type="match status" value="1"/>
</dbReference>
<evidence type="ECO:0000256" key="21">
    <source>
        <dbReference type="ARBA" id="ARBA00047810"/>
    </source>
</evidence>
<dbReference type="CDD" id="cd00833">
    <property type="entry name" value="PKS"/>
    <property type="match status" value="1"/>
</dbReference>
<comment type="catalytic activity">
    <reaction evidence="10">
        <text>(3R)-hydroxyoctadecanoyl-[ACP] = (2E)-octadecenoyl-[ACP] + H2O</text>
        <dbReference type="Rhea" id="RHEA:41924"/>
        <dbReference type="Rhea" id="RHEA-COMP:9654"/>
        <dbReference type="Rhea" id="RHEA-COMP:9655"/>
        <dbReference type="ChEBI" id="CHEBI:15377"/>
        <dbReference type="ChEBI" id="CHEBI:78488"/>
        <dbReference type="ChEBI" id="CHEBI:78489"/>
    </reaction>
    <physiologicalReaction direction="left-to-right" evidence="10">
        <dbReference type="Rhea" id="RHEA:41925"/>
    </physiologicalReaction>
</comment>
<dbReference type="Gene3D" id="3.30.70.3290">
    <property type="match status" value="1"/>
</dbReference>
<dbReference type="GO" id="GO:0016297">
    <property type="term" value="F:fatty acyl-[ACP] hydrolase activity"/>
    <property type="evidence" value="ECO:0007669"/>
    <property type="project" value="UniProtKB-EC"/>
</dbReference>
<dbReference type="SUPFAM" id="SSF53474">
    <property type="entry name" value="alpha/beta-Hydrolases"/>
    <property type="match status" value="1"/>
</dbReference>
<evidence type="ECO:0000256" key="22">
    <source>
        <dbReference type="ARBA" id="ARBA00047897"/>
    </source>
</evidence>
<comment type="pathway">
    <text evidence="1">Lipid metabolism.</text>
</comment>
<evidence type="ECO:0000256" key="6">
    <source>
        <dbReference type="ARBA" id="ARBA00023373"/>
    </source>
</evidence>
<evidence type="ECO:0000256" key="28">
    <source>
        <dbReference type="ARBA" id="ARBA00048420"/>
    </source>
</evidence>
<dbReference type="InterPro" id="IPR014030">
    <property type="entry name" value="Ketoacyl_synth_N"/>
</dbReference>
<dbReference type="InterPro" id="IPR001227">
    <property type="entry name" value="Ac_transferase_dom_sf"/>
</dbReference>
<evidence type="ECO:0000256" key="15">
    <source>
        <dbReference type="ARBA" id="ARBA00047394"/>
    </source>
</evidence>
<comment type="catalytic activity">
    <reaction evidence="25">
        <text>hexadecanoyl-[ACP] + malonyl-[ACP] + H(+) = 3-oxooctadecanoyl-[ACP] + holo-[ACP] + CO2</text>
        <dbReference type="Rhea" id="RHEA:41916"/>
        <dbReference type="Rhea" id="RHEA-COMP:9623"/>
        <dbReference type="Rhea" id="RHEA-COMP:9652"/>
        <dbReference type="Rhea" id="RHEA-COMP:9653"/>
        <dbReference type="Rhea" id="RHEA-COMP:9685"/>
        <dbReference type="ChEBI" id="CHEBI:15378"/>
        <dbReference type="ChEBI" id="CHEBI:16526"/>
        <dbReference type="ChEBI" id="CHEBI:64479"/>
        <dbReference type="ChEBI" id="CHEBI:78449"/>
        <dbReference type="ChEBI" id="CHEBI:78483"/>
        <dbReference type="ChEBI" id="CHEBI:78487"/>
    </reaction>
    <physiologicalReaction direction="left-to-right" evidence="25">
        <dbReference type="Rhea" id="RHEA:41917"/>
    </physiologicalReaction>
</comment>
<comment type="catalytic activity">
    <reaction evidence="7">
        <text>(3R)-hydroxydecanoyl-[ACP] = (2E)-decenoyl-[ACP] + H2O</text>
        <dbReference type="Rhea" id="RHEA:41860"/>
        <dbReference type="Rhea" id="RHEA-COMP:9638"/>
        <dbReference type="Rhea" id="RHEA-COMP:9639"/>
        <dbReference type="ChEBI" id="CHEBI:15377"/>
        <dbReference type="ChEBI" id="CHEBI:78466"/>
        <dbReference type="ChEBI" id="CHEBI:78467"/>
    </reaction>
    <physiologicalReaction direction="left-to-right" evidence="7">
        <dbReference type="Rhea" id="RHEA:41861"/>
    </physiologicalReaction>
</comment>
<comment type="catalytic activity">
    <reaction evidence="15">
        <text>hexanoyl-[ACP] + malonyl-[ACP] + H(+) = 3-oxooctanoyl-[ACP] + holo-[ACP] + CO2</text>
        <dbReference type="Rhea" id="RHEA:41836"/>
        <dbReference type="Rhea" id="RHEA-COMP:9623"/>
        <dbReference type="Rhea" id="RHEA-COMP:9632"/>
        <dbReference type="Rhea" id="RHEA-COMP:9633"/>
        <dbReference type="Rhea" id="RHEA-COMP:9685"/>
        <dbReference type="ChEBI" id="CHEBI:15378"/>
        <dbReference type="ChEBI" id="CHEBI:16526"/>
        <dbReference type="ChEBI" id="CHEBI:64479"/>
        <dbReference type="ChEBI" id="CHEBI:78449"/>
        <dbReference type="ChEBI" id="CHEBI:78459"/>
        <dbReference type="ChEBI" id="CHEBI:78460"/>
    </reaction>
    <physiologicalReaction direction="left-to-right" evidence="15">
        <dbReference type="Rhea" id="RHEA:41837"/>
    </physiologicalReaction>
</comment>
<comment type="catalytic activity">
    <reaction evidence="16">
        <text>a (3R)-hydroxyacyl-[ACP] + NADP(+) = a 3-oxoacyl-[ACP] + NADPH + H(+)</text>
        <dbReference type="Rhea" id="RHEA:17397"/>
        <dbReference type="Rhea" id="RHEA-COMP:9916"/>
        <dbReference type="Rhea" id="RHEA-COMP:9945"/>
        <dbReference type="ChEBI" id="CHEBI:15378"/>
        <dbReference type="ChEBI" id="CHEBI:57783"/>
        <dbReference type="ChEBI" id="CHEBI:58349"/>
        <dbReference type="ChEBI" id="CHEBI:78776"/>
        <dbReference type="ChEBI" id="CHEBI:78827"/>
        <dbReference type="EC" id="1.1.1.100"/>
    </reaction>
    <physiologicalReaction direction="right-to-left" evidence="16">
        <dbReference type="Rhea" id="RHEA:17399"/>
    </physiologicalReaction>
</comment>
<evidence type="ECO:0000256" key="30">
    <source>
        <dbReference type="ARBA" id="ARBA00048571"/>
    </source>
</evidence>
<dbReference type="Gene3D" id="3.40.366.10">
    <property type="entry name" value="Malonyl-Coenzyme A Acyl Carrier Protein, domain 2"/>
    <property type="match status" value="1"/>
</dbReference>
<evidence type="ECO:0000256" key="9">
    <source>
        <dbReference type="ARBA" id="ARBA00023398"/>
    </source>
</evidence>
<dbReference type="CDD" id="cd05195">
    <property type="entry name" value="enoyl_red"/>
    <property type="match status" value="1"/>
</dbReference>
<comment type="catalytic activity">
    <reaction evidence="9">
        <text>(3R)-hydroxytetradecanoyl-[ACP] = (2E)-tetradecenoyl-[ACP] + H2O</text>
        <dbReference type="Rhea" id="RHEA:41892"/>
        <dbReference type="Rhea" id="RHEA-COMP:9646"/>
        <dbReference type="Rhea" id="RHEA-COMP:9647"/>
        <dbReference type="ChEBI" id="CHEBI:15377"/>
        <dbReference type="ChEBI" id="CHEBI:78474"/>
        <dbReference type="ChEBI" id="CHEBI:78475"/>
    </reaction>
    <physiologicalReaction direction="left-to-right" evidence="9">
        <dbReference type="Rhea" id="RHEA:41893"/>
    </physiologicalReaction>
</comment>
<evidence type="ECO:0000256" key="31">
    <source>
        <dbReference type="ARBA" id="ARBA00048650"/>
    </source>
</evidence>
<comment type="catalytic activity">
    <reaction evidence="20">
        <text>dodecanoyl-[ACP] + malonyl-[ACP] + H(+) = 3-oxotetradecanoyl-[ACP] + holo-[ACP] + CO2</text>
        <dbReference type="Rhea" id="RHEA:41884"/>
        <dbReference type="Rhea" id="RHEA-COMP:9623"/>
        <dbReference type="Rhea" id="RHEA-COMP:9644"/>
        <dbReference type="Rhea" id="RHEA-COMP:9645"/>
        <dbReference type="Rhea" id="RHEA-COMP:9685"/>
        <dbReference type="ChEBI" id="CHEBI:15378"/>
        <dbReference type="ChEBI" id="CHEBI:16526"/>
        <dbReference type="ChEBI" id="CHEBI:64479"/>
        <dbReference type="ChEBI" id="CHEBI:65264"/>
        <dbReference type="ChEBI" id="CHEBI:78449"/>
        <dbReference type="ChEBI" id="CHEBI:78473"/>
    </reaction>
    <physiologicalReaction direction="left-to-right" evidence="20">
        <dbReference type="Rhea" id="RHEA:41885"/>
    </physiologicalReaction>
</comment>
<dbReference type="SUPFAM" id="SSF51735">
    <property type="entry name" value="NAD(P)-binding Rossmann-fold domains"/>
    <property type="match status" value="1"/>
</dbReference>
<dbReference type="InterPro" id="IPR032821">
    <property type="entry name" value="PKS_assoc"/>
</dbReference>
<feature type="region of interest" description="N-terminal hotdog fold" evidence="44">
    <location>
        <begin position="874"/>
        <end position="996"/>
    </location>
</feature>
<dbReference type="InterPro" id="IPR020843">
    <property type="entry name" value="ER"/>
</dbReference>
<evidence type="ECO:0000256" key="20">
    <source>
        <dbReference type="ARBA" id="ARBA00047578"/>
    </source>
</evidence>
<dbReference type="Gene3D" id="3.40.50.1820">
    <property type="entry name" value="alpha/beta hydrolase"/>
    <property type="match status" value="1"/>
</dbReference>
<comment type="catalytic activity">
    <reaction evidence="17">
        <text>3-oxodecanoyl-[ACP] + NADPH + H(+) = (3R)-hydroxydecanoyl-[ACP] + NADP(+)</text>
        <dbReference type="Rhea" id="RHEA:41856"/>
        <dbReference type="Rhea" id="RHEA-COMP:9637"/>
        <dbReference type="Rhea" id="RHEA-COMP:9638"/>
        <dbReference type="ChEBI" id="CHEBI:15378"/>
        <dbReference type="ChEBI" id="CHEBI:57783"/>
        <dbReference type="ChEBI" id="CHEBI:58349"/>
        <dbReference type="ChEBI" id="CHEBI:78464"/>
        <dbReference type="ChEBI" id="CHEBI:78466"/>
    </reaction>
    <physiologicalReaction direction="left-to-right" evidence="17">
        <dbReference type="Rhea" id="RHEA:41857"/>
    </physiologicalReaction>
</comment>
<feature type="active site" description="Proton acceptor; for dehydratase activity" evidence="44">
    <location>
        <position position="908"/>
    </location>
</feature>
<dbReference type="Pfam" id="PF00109">
    <property type="entry name" value="ketoacyl-synt"/>
    <property type="match status" value="1"/>
</dbReference>
<evidence type="ECO:0000256" key="35">
    <source>
        <dbReference type="ARBA" id="ARBA00049019"/>
    </source>
</evidence>
<proteinExistence type="predicted"/>
<comment type="catalytic activity">
    <reaction evidence="12">
        <text>(3R)-hydroxybutanoyl-[ACP] = (2E)-butenoyl-[ACP] + H2O</text>
        <dbReference type="Rhea" id="RHEA:41808"/>
        <dbReference type="Rhea" id="RHEA-COMP:9626"/>
        <dbReference type="Rhea" id="RHEA-COMP:9627"/>
        <dbReference type="ChEBI" id="CHEBI:15377"/>
        <dbReference type="ChEBI" id="CHEBI:78451"/>
        <dbReference type="ChEBI" id="CHEBI:78453"/>
    </reaction>
    <physiologicalReaction direction="left-to-right" evidence="12">
        <dbReference type="Rhea" id="RHEA:41809"/>
    </physiologicalReaction>
</comment>
<dbReference type="InterPro" id="IPR014031">
    <property type="entry name" value="Ketoacyl_synth_C"/>
</dbReference>